<accession>Q4FQQ4</accession>
<dbReference type="eggNOG" id="COG0204">
    <property type="taxonomic scope" value="Bacteria"/>
</dbReference>
<name>Q4FQQ4_PSYA2</name>
<proteinExistence type="predicted"/>
<gene>
    <name evidence="1" type="ordered locus">Psyc_1806</name>
</gene>
<dbReference type="EMBL" id="CP000082">
    <property type="protein sequence ID" value="AAZ19654.1"/>
    <property type="molecule type" value="Genomic_DNA"/>
</dbReference>
<reference evidence="1 2" key="1">
    <citation type="journal article" date="2010" name="Appl. Environ. Microbiol.">
        <title>The genome sequence of Psychrobacter arcticus 273-4, a psychroactive Siberian permafrost bacterium, reveals mechanisms for adaptation to low-temperature growth.</title>
        <authorList>
            <person name="Ayala-del-Rio H.L."/>
            <person name="Chain P.S."/>
            <person name="Grzymski J.J."/>
            <person name="Ponder M.A."/>
            <person name="Ivanova N."/>
            <person name="Bergholz P.W."/>
            <person name="Di Bartolo G."/>
            <person name="Hauser L."/>
            <person name="Land M."/>
            <person name="Bakermans C."/>
            <person name="Rodrigues D."/>
            <person name="Klappenbach J."/>
            <person name="Zarka D."/>
            <person name="Larimer F."/>
            <person name="Richardson P."/>
            <person name="Murray A."/>
            <person name="Thomashow M."/>
            <person name="Tiedje J.M."/>
        </authorList>
    </citation>
    <scope>NUCLEOTIDE SEQUENCE [LARGE SCALE GENOMIC DNA]</scope>
    <source>
        <strain evidence="2">DSM 17307 / VKM B-2377 / 273-4</strain>
    </source>
</reference>
<dbReference type="STRING" id="259536.Psyc_1806"/>
<dbReference type="HOGENOM" id="CLU_2809327_0_0_6"/>
<dbReference type="KEGG" id="par:Psyc_1806"/>
<dbReference type="Proteomes" id="UP000000546">
    <property type="component" value="Chromosome"/>
</dbReference>
<evidence type="ECO:0000313" key="2">
    <source>
        <dbReference type="Proteomes" id="UP000000546"/>
    </source>
</evidence>
<dbReference type="RefSeq" id="WP_011281065.1">
    <property type="nucleotide sequence ID" value="NC_007204.1"/>
</dbReference>
<evidence type="ECO:0000313" key="1">
    <source>
        <dbReference type="EMBL" id="AAZ19654.1"/>
    </source>
</evidence>
<sequence length="67" mass="7963">MRVAFQLYLDIPDDLFFGIKEAGYENDEAIKAQMFDWVAHIWQQKEQRISTMLAEFETNPKSDYQSN</sequence>
<organism evidence="1 2">
    <name type="scientific">Psychrobacter arcticus (strain DSM 17307 / VKM B-2377 / 273-4)</name>
    <dbReference type="NCBI Taxonomy" id="259536"/>
    <lineage>
        <taxon>Bacteria</taxon>
        <taxon>Pseudomonadati</taxon>
        <taxon>Pseudomonadota</taxon>
        <taxon>Gammaproteobacteria</taxon>
        <taxon>Moraxellales</taxon>
        <taxon>Moraxellaceae</taxon>
        <taxon>Psychrobacter</taxon>
    </lineage>
</organism>
<protein>
    <submittedName>
        <fullName evidence="1">Uncharacterized protein</fullName>
    </submittedName>
</protein>
<dbReference type="AlphaFoldDB" id="Q4FQQ4"/>
<keyword evidence="2" id="KW-1185">Reference proteome</keyword>